<evidence type="ECO:0000256" key="5">
    <source>
        <dbReference type="ARBA" id="ARBA00022692"/>
    </source>
</evidence>
<feature type="binding site" evidence="16">
    <location>
        <position position="1143"/>
    </location>
    <ligand>
        <name>ATP</name>
        <dbReference type="ChEBI" id="CHEBI:30616"/>
    </ligand>
</feature>
<evidence type="ECO:0000256" key="17">
    <source>
        <dbReference type="PIRSR" id="PIRSR606539-3"/>
    </source>
</evidence>
<dbReference type="GO" id="GO:0005524">
    <property type="term" value="F:ATP binding"/>
    <property type="evidence" value="ECO:0007669"/>
    <property type="project" value="UniProtKB-UniRule"/>
</dbReference>
<dbReference type="FunFam" id="3.40.1110.10:FF:000097">
    <property type="entry name" value="Phospholipid-transporting ATPase"/>
    <property type="match status" value="1"/>
</dbReference>
<dbReference type="Pfam" id="PF00122">
    <property type="entry name" value="E1-E2_ATPase"/>
    <property type="match status" value="1"/>
</dbReference>
<evidence type="ECO:0000256" key="7">
    <source>
        <dbReference type="ARBA" id="ARBA00022741"/>
    </source>
</evidence>
<dbReference type="SUPFAM" id="SSF81653">
    <property type="entry name" value="Calcium ATPase, transduction domain A"/>
    <property type="match status" value="1"/>
</dbReference>
<feature type="transmembrane region" description="Helical" evidence="18">
    <location>
        <begin position="674"/>
        <end position="694"/>
    </location>
</feature>
<organism evidence="23 24">
    <name type="scientific">Dermatophagoides pteronyssinus</name>
    <name type="common">European house dust mite</name>
    <dbReference type="NCBI Taxonomy" id="6956"/>
    <lineage>
        <taxon>Eukaryota</taxon>
        <taxon>Metazoa</taxon>
        <taxon>Ecdysozoa</taxon>
        <taxon>Arthropoda</taxon>
        <taxon>Chelicerata</taxon>
        <taxon>Arachnida</taxon>
        <taxon>Acari</taxon>
        <taxon>Acariformes</taxon>
        <taxon>Sarcoptiformes</taxon>
        <taxon>Astigmata</taxon>
        <taxon>Psoroptidia</taxon>
        <taxon>Analgoidea</taxon>
        <taxon>Pyroglyphidae</taxon>
        <taxon>Dermatophagoidinae</taxon>
        <taxon>Dermatophagoides</taxon>
    </lineage>
</organism>
<keyword evidence="6 17" id="KW-0479">Metal-binding</keyword>
<evidence type="ECO:0000259" key="22">
    <source>
        <dbReference type="Pfam" id="PF16212"/>
    </source>
</evidence>
<feature type="compositionally biased region" description="Low complexity" evidence="19">
    <location>
        <begin position="1"/>
        <end position="15"/>
    </location>
</feature>
<evidence type="ECO:0000256" key="11">
    <source>
        <dbReference type="ARBA" id="ARBA00022989"/>
    </source>
</evidence>
<keyword evidence="8 16" id="KW-0067">ATP-binding</keyword>
<evidence type="ECO:0000256" key="9">
    <source>
        <dbReference type="ARBA" id="ARBA00022842"/>
    </source>
</evidence>
<comment type="similarity">
    <text evidence="3 18">Belongs to the cation transport ATPase (P-type) (TC 3.A.3) family. Type IV subfamily.</text>
</comment>
<keyword evidence="11 18" id="KW-1133">Transmembrane helix</keyword>
<protein>
    <recommendedName>
        <fullName evidence="18">Phospholipid-transporting ATPase</fullName>
        <ecNumber evidence="18">7.6.2.1</ecNumber>
    </recommendedName>
</protein>
<dbReference type="PANTHER" id="PTHR24092:SF5">
    <property type="entry name" value="PHOSPHOLIPID-TRANSPORTING ATPASE"/>
    <property type="match status" value="1"/>
</dbReference>
<keyword evidence="5 18" id="KW-0812">Transmembrane</keyword>
<evidence type="ECO:0000256" key="4">
    <source>
        <dbReference type="ARBA" id="ARBA00022448"/>
    </source>
</evidence>
<feature type="domain" description="P-type ATPase N-terminal" evidence="21">
    <location>
        <begin position="385"/>
        <end position="449"/>
    </location>
</feature>
<evidence type="ECO:0000259" key="21">
    <source>
        <dbReference type="Pfam" id="PF16209"/>
    </source>
</evidence>
<feature type="transmembrane region" description="Helical" evidence="18">
    <location>
        <begin position="1361"/>
        <end position="1383"/>
    </location>
</feature>
<evidence type="ECO:0000256" key="12">
    <source>
        <dbReference type="ARBA" id="ARBA00023055"/>
    </source>
</evidence>
<dbReference type="RefSeq" id="XP_027199364.1">
    <property type="nucleotide sequence ID" value="XM_027343563.1"/>
</dbReference>
<feature type="transmembrane region" description="Helical" evidence="18">
    <location>
        <begin position="649"/>
        <end position="668"/>
    </location>
</feature>
<feature type="transmembrane region" description="Helical" evidence="18">
    <location>
        <begin position="349"/>
        <end position="369"/>
    </location>
</feature>
<reference evidence="24" key="1">
    <citation type="submission" date="2025-08" db="UniProtKB">
        <authorList>
            <consortium name="RefSeq"/>
        </authorList>
    </citation>
    <scope>IDENTIFICATION</scope>
    <source>
        <strain evidence="24">Airmid</strain>
    </source>
</reference>
<proteinExistence type="inferred from homology"/>
<feature type="binding site" evidence="17">
    <location>
        <position position="736"/>
    </location>
    <ligand>
        <name>Mg(2+)</name>
        <dbReference type="ChEBI" id="CHEBI:18420"/>
    </ligand>
</feature>
<dbReference type="NCBIfam" id="TIGR01652">
    <property type="entry name" value="ATPase-Plipid"/>
    <property type="match status" value="1"/>
</dbReference>
<dbReference type="GO" id="GO:0006897">
    <property type="term" value="P:endocytosis"/>
    <property type="evidence" value="ECO:0007669"/>
    <property type="project" value="TreeGrafter"/>
</dbReference>
<dbReference type="OMA" id="VIEVHAN"/>
<sequence>MDNNYRNNRLKNNGRQGRAGLSTSKMVLNRQNQMSVLEHHHHHHDYNTSLAKSTPTTLSAKYTPHIATTVNRDCCSSGSSGSKTATTATTNAVSLFREIKNSNHINKSKFNHHQQLLNYKTLSLIDSRLVNKNHFHFSSPESSSASKKIFYLSKSYRSTNSDKIDRFGLINDLPDAESSFKNSYHYDESKQISSSSPLLKNFNDIDDSENGDSDQHHHQQQQTTNNKQVSKRIEQLINTIFQNFWSLPTFTSANSNNQQQQRTTTVSSVSSEESGLGSTESAALLRGVSGSGGSRVTTGIHGINSSSAATIRIDPYDSLATTSRNRVPEINDYPIFNGRNKSRSTTRKFFQILFCGLCMAWSECFSRIFRFILRKKSLKPRIVHLQSSEDRYRKNEFPPNIVRNQKYTILTFLPIVLFNQFKFFLNLYFLLMACSQFIPALAVGPIFTYWAPLGFVLGVTLIREMIDDLLRYKRDKAVNSQFYIKLTSINGMQAIPSAKIRVGDIIQVGKDQRVPADMIFLRTSEKNGACFIRTDQLDGETDWKLRLALNTTQELDNNEDIFELDAVVTVEEPKRDIHSFMGKFVNNSNGKEVPLSIENTFWANTVVASGTAIGIVIYTGPETRSMMNNNEPRSKVGLLDYEVNELTKLLFGAVVILAFAMICLKGFSGFWYIYWFRYVLLFSYIIPISLRVNLEMGRVVYCQMIQRDMEINGTLARTTTIPEDLGRIAYLLTDKTGTLTKNEMIFKKIHFGRISYNQEYFDEVTAILRAYYNPAQITNSGAQTGQPVSNYQTHRRESSTASTSSFTFERRRCHMRIDSYEIDREIVYRVQQSVLAIALCHNVTPAYENQFETDGKNVSDFNQDHNSISIPMKDVGIMYHASSPDEVALVQWTEKVGITLIFRDIKNIKLKNPFGQIMNFEILEIFPFSSETKRMGIIVRDLNTKEIVFYLKGADTVMSSIITYSDWLQEQCDNMARSGLRTLVVAKKILDDDQFQDFQDRYNQAKCNMNDRSARIKAVLASLEKDMELLCLTGVEDRLQDGVATTLKGLQDAGIKLWMLTGDKLETAISIAKSSQLVKKMQEFYVFRPVTSRTEVHLELNNFHRKSDCPLVIRGEDLELCMKFYSAEFMDLATQCPAVVCCRCSPTQKAEVVKMIQMRTGKRTCAVGDGGNDVSMIQTANVGIGIVGKEGQQASLAADFSILQFSNIYRLILLHGRYSYKRSASLSQFIIHRGLIISTLQAIFSSAFYFASVPLYQGFLMIGYATFYTMFPVFSIVLDKDVSPKLVMKFPELYKLMKGRSLSYKTFFIWVLISIYQGSVIMYGSILLFNDEFIHVVAITFTAVILTELLMLALTVRTWHWLMIVAELISFSSYLLTLILAPQFFDEKFIQSRDFLWKVALMTVISCLPLYLLKFLHRKIAPPSHQKLT</sequence>
<dbReference type="GO" id="GO:0005802">
    <property type="term" value="C:trans-Golgi network"/>
    <property type="evidence" value="ECO:0007669"/>
    <property type="project" value="TreeGrafter"/>
</dbReference>
<dbReference type="Gene3D" id="2.70.150.10">
    <property type="entry name" value="Calcium-transporting ATPase, cytoplasmic transduction domain A"/>
    <property type="match status" value="1"/>
</dbReference>
<keyword evidence="4" id="KW-0813">Transport</keyword>
<evidence type="ECO:0000256" key="6">
    <source>
        <dbReference type="ARBA" id="ARBA00022723"/>
    </source>
</evidence>
<keyword evidence="23" id="KW-1185">Reference proteome</keyword>
<feature type="region of interest" description="Disordered" evidence="19">
    <location>
        <begin position="783"/>
        <end position="803"/>
    </location>
</feature>
<evidence type="ECO:0000256" key="10">
    <source>
        <dbReference type="ARBA" id="ARBA00022967"/>
    </source>
</evidence>
<feature type="active site" description="4-aspartylphosphate intermediate" evidence="15">
    <location>
        <position position="734"/>
    </location>
</feature>
<dbReference type="PROSITE" id="PS00154">
    <property type="entry name" value="ATPASE_E1_E2"/>
    <property type="match status" value="1"/>
</dbReference>
<evidence type="ECO:0000256" key="19">
    <source>
        <dbReference type="SAM" id="MobiDB-lite"/>
    </source>
</evidence>
<feature type="region of interest" description="Disordered" evidence="19">
    <location>
        <begin position="251"/>
        <end position="282"/>
    </location>
</feature>
<feature type="binding site" evidence="16">
    <location>
        <position position="1173"/>
    </location>
    <ligand>
        <name>ATP</name>
        <dbReference type="ChEBI" id="CHEBI:30616"/>
    </ligand>
</feature>
<feature type="region of interest" description="Disordered" evidence="19">
    <location>
        <begin position="191"/>
        <end position="229"/>
    </location>
</feature>
<feature type="binding site" evidence="16">
    <location>
        <position position="886"/>
    </location>
    <ligand>
        <name>ATP</name>
        <dbReference type="ChEBI" id="CHEBI:30616"/>
    </ligand>
</feature>
<dbReference type="InterPro" id="IPR006539">
    <property type="entry name" value="P-type_ATPase_IV"/>
</dbReference>
<evidence type="ECO:0000256" key="16">
    <source>
        <dbReference type="PIRSR" id="PIRSR606539-2"/>
    </source>
</evidence>
<comment type="catalytic activity">
    <reaction evidence="14 18">
        <text>ATP + H2O + phospholipidSide 1 = ADP + phosphate + phospholipidSide 2.</text>
        <dbReference type="EC" id="7.6.2.1"/>
    </reaction>
</comment>
<dbReference type="GO" id="GO:0016887">
    <property type="term" value="F:ATP hydrolysis activity"/>
    <property type="evidence" value="ECO:0007669"/>
    <property type="project" value="InterPro"/>
</dbReference>
<dbReference type="KEGG" id="dpte:113793517"/>
<feature type="domain" description="P-type ATPase C-terminal" evidence="22">
    <location>
        <begin position="1196"/>
        <end position="1422"/>
    </location>
</feature>
<evidence type="ECO:0000256" key="18">
    <source>
        <dbReference type="RuleBase" id="RU362033"/>
    </source>
</evidence>
<dbReference type="InterPro" id="IPR023298">
    <property type="entry name" value="ATPase_P-typ_TM_dom_sf"/>
</dbReference>
<dbReference type="Pfam" id="PF16209">
    <property type="entry name" value="PhoLip_ATPase_N"/>
    <property type="match status" value="1"/>
</dbReference>
<dbReference type="InterPro" id="IPR032631">
    <property type="entry name" value="P-type_ATPase_N"/>
</dbReference>
<feature type="region of interest" description="Disordered" evidence="19">
    <location>
        <begin position="1"/>
        <end position="21"/>
    </location>
</feature>
<dbReference type="GO" id="GO:0006890">
    <property type="term" value="P:retrograde vesicle-mediated transport, Golgi to endoplasmic reticulum"/>
    <property type="evidence" value="ECO:0007669"/>
    <property type="project" value="TreeGrafter"/>
</dbReference>
<feature type="transmembrane region" description="Helical" evidence="18">
    <location>
        <begin position="1230"/>
        <end position="1250"/>
    </location>
</feature>
<dbReference type="InParanoid" id="A0A6P6Y4L9"/>
<dbReference type="InterPro" id="IPR018303">
    <property type="entry name" value="ATPase_P-typ_P_site"/>
</dbReference>
<dbReference type="FunCoup" id="A0A6P6Y4L9">
    <property type="interactions" value="848"/>
</dbReference>
<dbReference type="SFLD" id="SFLDG00002">
    <property type="entry name" value="C1.7:_P-type_atpase_like"/>
    <property type="match status" value="1"/>
</dbReference>
<keyword evidence="9 17" id="KW-0460">Magnesium</keyword>
<evidence type="ECO:0000313" key="23">
    <source>
        <dbReference type="Proteomes" id="UP000515146"/>
    </source>
</evidence>
<feature type="transmembrane region" description="Helical" evidence="18">
    <location>
        <begin position="1256"/>
        <end position="1278"/>
    </location>
</feature>
<dbReference type="InterPro" id="IPR044492">
    <property type="entry name" value="P_typ_ATPase_HD_dom"/>
</dbReference>
<gene>
    <name evidence="24" type="primary">LOC113793517</name>
</gene>
<feature type="binding site" evidence="17">
    <location>
        <position position="1169"/>
    </location>
    <ligand>
        <name>Mg(2+)</name>
        <dbReference type="ChEBI" id="CHEBI:18420"/>
    </ligand>
</feature>
<feature type="transmembrane region" description="Helical" evidence="18">
    <location>
        <begin position="1333"/>
        <end position="1354"/>
    </location>
</feature>
<feature type="binding site" evidence="17">
    <location>
        <position position="1173"/>
    </location>
    <ligand>
        <name>Mg(2+)</name>
        <dbReference type="ChEBI" id="CHEBI:18420"/>
    </ligand>
</feature>
<keyword evidence="7 16" id="KW-0547">Nucleotide-binding</keyword>
<dbReference type="InterPro" id="IPR023214">
    <property type="entry name" value="HAD_sf"/>
</dbReference>
<comment type="cofactor">
    <cofactor evidence="1 17">
        <name>Mg(2+)</name>
        <dbReference type="ChEBI" id="CHEBI:18420"/>
    </cofactor>
</comment>
<feature type="binding site" evidence="16">
    <location>
        <position position="1172"/>
    </location>
    <ligand>
        <name>ATP</name>
        <dbReference type="ChEBI" id="CHEBI:30616"/>
    </ligand>
</feature>
<dbReference type="GO" id="GO:0005768">
    <property type="term" value="C:endosome"/>
    <property type="evidence" value="ECO:0007669"/>
    <property type="project" value="TreeGrafter"/>
</dbReference>
<dbReference type="GO" id="GO:0005886">
    <property type="term" value="C:plasma membrane"/>
    <property type="evidence" value="ECO:0007669"/>
    <property type="project" value="TreeGrafter"/>
</dbReference>
<evidence type="ECO:0000256" key="2">
    <source>
        <dbReference type="ARBA" id="ARBA00004127"/>
    </source>
</evidence>
<dbReference type="GO" id="GO:0140326">
    <property type="term" value="F:ATPase-coupled intramembrane lipid transporter activity"/>
    <property type="evidence" value="ECO:0007669"/>
    <property type="project" value="UniProtKB-EC"/>
</dbReference>
<dbReference type="Gene3D" id="3.40.50.1000">
    <property type="entry name" value="HAD superfamily/HAD-like"/>
    <property type="match status" value="1"/>
</dbReference>
<dbReference type="SUPFAM" id="SSF81660">
    <property type="entry name" value="Metal cation-transporting ATPase, ATP-binding domain N"/>
    <property type="match status" value="1"/>
</dbReference>
<dbReference type="InterPro" id="IPR001757">
    <property type="entry name" value="P_typ_ATPase"/>
</dbReference>
<dbReference type="SUPFAM" id="SSF56784">
    <property type="entry name" value="HAD-like"/>
    <property type="match status" value="1"/>
</dbReference>
<feature type="binding site" evidence="16">
    <location>
        <position position="735"/>
    </location>
    <ligand>
        <name>ATP</name>
        <dbReference type="ChEBI" id="CHEBI:30616"/>
    </ligand>
</feature>
<evidence type="ECO:0000256" key="14">
    <source>
        <dbReference type="ARBA" id="ARBA00034036"/>
    </source>
</evidence>
<feature type="binding site" evidence="16">
    <location>
        <position position="952"/>
    </location>
    <ligand>
        <name>ATP</name>
        <dbReference type="ChEBI" id="CHEBI:30616"/>
    </ligand>
</feature>
<evidence type="ECO:0000256" key="8">
    <source>
        <dbReference type="ARBA" id="ARBA00022840"/>
    </source>
</evidence>
<dbReference type="GO" id="GO:0000287">
    <property type="term" value="F:magnesium ion binding"/>
    <property type="evidence" value="ECO:0007669"/>
    <property type="project" value="UniProtKB-UniRule"/>
</dbReference>
<evidence type="ECO:0000259" key="20">
    <source>
        <dbReference type="Pfam" id="PF00122"/>
    </source>
</evidence>
<feature type="binding site" evidence="16">
    <location>
        <position position="1063"/>
    </location>
    <ligand>
        <name>ATP</name>
        <dbReference type="ChEBI" id="CHEBI:30616"/>
    </ligand>
</feature>
<dbReference type="PANTHER" id="PTHR24092">
    <property type="entry name" value="PROBABLE PHOSPHOLIPID-TRANSPORTING ATPASE"/>
    <property type="match status" value="1"/>
</dbReference>
<dbReference type="Gene3D" id="3.40.1110.10">
    <property type="entry name" value="Calcium-transporting ATPase, cytoplasmic domain N"/>
    <property type="match status" value="1"/>
</dbReference>
<evidence type="ECO:0000256" key="15">
    <source>
        <dbReference type="PIRSR" id="PIRSR606539-1"/>
    </source>
</evidence>
<keyword evidence="10 18" id="KW-1278">Translocase</keyword>
<feature type="binding site" evidence="16">
    <location>
        <position position="1149"/>
    </location>
    <ligand>
        <name>ATP</name>
        <dbReference type="ChEBI" id="CHEBI:30616"/>
    </ligand>
</feature>
<feature type="domain" description="P-type ATPase A" evidence="20">
    <location>
        <begin position="491"/>
        <end position="624"/>
    </location>
</feature>
<dbReference type="NCBIfam" id="TIGR01494">
    <property type="entry name" value="ATPase_P-type"/>
    <property type="match status" value="2"/>
</dbReference>
<dbReference type="SFLD" id="SFLDS00003">
    <property type="entry name" value="Haloacid_Dehalogenase"/>
    <property type="match status" value="1"/>
</dbReference>
<comment type="subcellular location">
    <subcellularLocation>
        <location evidence="2">Endomembrane system</location>
        <topology evidence="2">Multi-pass membrane protein</topology>
    </subcellularLocation>
    <subcellularLocation>
        <location evidence="18">Membrane</location>
        <topology evidence="18">Multi-pass membrane protein</topology>
    </subcellularLocation>
</comment>
<dbReference type="InterPro" id="IPR036412">
    <property type="entry name" value="HAD-like_sf"/>
</dbReference>
<feature type="binding site" evidence="16">
    <location>
        <position position="1061"/>
    </location>
    <ligand>
        <name>ATP</name>
        <dbReference type="ChEBI" id="CHEBI:30616"/>
    </ligand>
</feature>
<feature type="binding site" evidence="16">
    <location>
        <position position="981"/>
    </location>
    <ligand>
        <name>ATP</name>
        <dbReference type="ChEBI" id="CHEBI:30616"/>
    </ligand>
</feature>
<dbReference type="InterPro" id="IPR059000">
    <property type="entry name" value="ATPase_P-type_domA"/>
</dbReference>
<dbReference type="Pfam" id="PF16212">
    <property type="entry name" value="PhoLip_ATPase_C"/>
    <property type="match status" value="1"/>
</dbReference>
<feature type="compositionally biased region" description="Polar residues" evidence="19">
    <location>
        <begin position="783"/>
        <end position="792"/>
    </location>
</feature>
<feature type="binding site" evidence="17">
    <location>
        <position position="734"/>
    </location>
    <ligand>
        <name>Mg(2+)</name>
        <dbReference type="ChEBI" id="CHEBI:18420"/>
    </ligand>
</feature>
<dbReference type="FunFam" id="3.40.50.1000:FF:000009">
    <property type="entry name" value="Phospholipid-transporting ATPase"/>
    <property type="match status" value="1"/>
</dbReference>
<feature type="binding site" evidence="16">
    <location>
        <position position="734"/>
    </location>
    <ligand>
        <name>ATP</name>
        <dbReference type="ChEBI" id="CHEBI:30616"/>
    </ligand>
</feature>
<feature type="transmembrane region" description="Helical" evidence="18">
    <location>
        <begin position="1395"/>
        <end position="1413"/>
    </location>
</feature>
<evidence type="ECO:0000313" key="24">
    <source>
        <dbReference type="RefSeq" id="XP_027199364.1"/>
    </source>
</evidence>
<name>A0A6P6Y4L9_DERPT</name>
<keyword evidence="12" id="KW-0445">Lipid transport</keyword>
<dbReference type="InterPro" id="IPR032630">
    <property type="entry name" value="P_typ_ATPase_c"/>
</dbReference>
<evidence type="ECO:0000256" key="13">
    <source>
        <dbReference type="ARBA" id="ARBA00023136"/>
    </source>
</evidence>
<feature type="transmembrane region" description="Helical" evidence="18">
    <location>
        <begin position="449"/>
        <end position="466"/>
    </location>
</feature>
<keyword evidence="13 18" id="KW-0472">Membrane</keyword>
<dbReference type="OrthoDB" id="377733at2759"/>
<dbReference type="Pfam" id="PF13246">
    <property type="entry name" value="Cation_ATPase"/>
    <property type="match status" value="1"/>
</dbReference>
<accession>A0A6P6Y4L9</accession>
<dbReference type="EC" id="7.6.2.1" evidence="18"/>
<feature type="binding site" evidence="16">
    <location>
        <position position="1062"/>
    </location>
    <ligand>
        <name>ATP</name>
        <dbReference type="ChEBI" id="CHEBI:30616"/>
    </ligand>
</feature>
<dbReference type="SUPFAM" id="SSF81665">
    <property type="entry name" value="Calcium ATPase, transmembrane domain M"/>
    <property type="match status" value="1"/>
</dbReference>
<feature type="transmembrane region" description="Helical" evidence="18">
    <location>
        <begin position="1307"/>
        <end position="1327"/>
    </location>
</feature>
<feature type="binding site" evidence="16">
    <location>
        <position position="736"/>
    </location>
    <ligand>
        <name>ATP</name>
        <dbReference type="ChEBI" id="CHEBI:30616"/>
    </ligand>
</feature>
<dbReference type="GO" id="GO:0045332">
    <property type="term" value="P:phospholipid translocation"/>
    <property type="evidence" value="ECO:0007669"/>
    <property type="project" value="TreeGrafter"/>
</dbReference>
<dbReference type="Proteomes" id="UP000515146">
    <property type="component" value="Unplaced"/>
</dbReference>
<feature type="binding site" evidence="16">
    <location>
        <position position="928"/>
    </location>
    <ligand>
        <name>ATP</name>
        <dbReference type="ChEBI" id="CHEBI:30616"/>
    </ligand>
</feature>
<evidence type="ECO:0000256" key="1">
    <source>
        <dbReference type="ARBA" id="ARBA00001946"/>
    </source>
</evidence>
<dbReference type="InterPro" id="IPR023299">
    <property type="entry name" value="ATPase_P-typ_cyto_dom_N"/>
</dbReference>
<dbReference type="InterPro" id="IPR008250">
    <property type="entry name" value="ATPase_P-typ_transduc_dom_A_sf"/>
</dbReference>
<evidence type="ECO:0000256" key="3">
    <source>
        <dbReference type="ARBA" id="ARBA00008109"/>
    </source>
</evidence>
<dbReference type="SFLD" id="SFLDF00027">
    <property type="entry name" value="p-type_atpase"/>
    <property type="match status" value="1"/>
</dbReference>